<comment type="similarity">
    <text evidence="10">Belongs to the G-protein coupled receptor 1 family.</text>
</comment>
<evidence type="ECO:0000256" key="4">
    <source>
        <dbReference type="ARBA" id="ARBA00022692"/>
    </source>
</evidence>
<evidence type="ECO:0000256" key="1">
    <source>
        <dbReference type="ARBA" id="ARBA00004651"/>
    </source>
</evidence>
<evidence type="ECO:0000259" key="12">
    <source>
        <dbReference type="PROSITE" id="PS50262"/>
    </source>
</evidence>
<dbReference type="PROSITE" id="PS00237">
    <property type="entry name" value="G_PROTEIN_RECEP_F1_1"/>
    <property type="match status" value="1"/>
</dbReference>
<gene>
    <name evidence="13" type="ORF">XELAEV_18019420mg</name>
</gene>
<evidence type="ECO:0000256" key="2">
    <source>
        <dbReference type="ARBA" id="ARBA00022475"/>
    </source>
</evidence>
<dbReference type="InterPro" id="IPR017452">
    <property type="entry name" value="GPCR_Rhodpsn_7TM"/>
</dbReference>
<feature type="transmembrane region" description="Helical" evidence="11">
    <location>
        <begin position="60"/>
        <end position="79"/>
    </location>
</feature>
<keyword evidence="9 10" id="KW-0675">Receptor</keyword>
<protein>
    <recommendedName>
        <fullName evidence="12">G-protein coupled receptors family 1 profile domain-containing protein</fullName>
    </recommendedName>
</protein>
<evidence type="ECO:0000313" key="13">
    <source>
        <dbReference type="EMBL" id="OCT90803.1"/>
    </source>
</evidence>
<keyword evidence="8 11" id="KW-0472">Membrane</keyword>
<evidence type="ECO:0000256" key="6">
    <source>
        <dbReference type="ARBA" id="ARBA00022989"/>
    </source>
</evidence>
<keyword evidence="5" id="KW-0552">Olfaction</keyword>
<feature type="transmembrane region" description="Helical" evidence="11">
    <location>
        <begin position="146"/>
        <end position="169"/>
    </location>
</feature>
<reference evidence="14" key="1">
    <citation type="journal article" date="2016" name="Nature">
        <title>Genome evolution in the allotetraploid frog Xenopus laevis.</title>
        <authorList>
            <person name="Session A.M."/>
            <person name="Uno Y."/>
            <person name="Kwon T."/>
            <person name="Chapman J.A."/>
            <person name="Toyoda A."/>
            <person name="Takahashi S."/>
            <person name="Fukui A."/>
            <person name="Hikosaka A."/>
            <person name="Suzuki A."/>
            <person name="Kondo M."/>
            <person name="van Heeringen S.J."/>
            <person name="Quigley I."/>
            <person name="Heinz S."/>
            <person name="Ogino H."/>
            <person name="Ochi H."/>
            <person name="Hellsten U."/>
            <person name="Lyons J.B."/>
            <person name="Simakov O."/>
            <person name="Putnam N."/>
            <person name="Stites J."/>
            <person name="Kuroki Y."/>
            <person name="Tanaka T."/>
            <person name="Michiue T."/>
            <person name="Watanabe M."/>
            <person name="Bogdanovic O."/>
            <person name="Lister R."/>
            <person name="Georgiou G."/>
            <person name="Paranjpe S.S."/>
            <person name="van Kruijsbergen I."/>
            <person name="Shu S."/>
            <person name="Carlson J."/>
            <person name="Kinoshita T."/>
            <person name="Ohta Y."/>
            <person name="Mawaribuchi S."/>
            <person name="Jenkins J."/>
            <person name="Grimwood J."/>
            <person name="Schmutz J."/>
            <person name="Mitros T."/>
            <person name="Mozaffari S.V."/>
            <person name="Suzuki Y."/>
            <person name="Haramoto Y."/>
            <person name="Yamamoto T.S."/>
            <person name="Takagi C."/>
            <person name="Heald R."/>
            <person name="Miller K."/>
            <person name="Haudenschild C."/>
            <person name="Kitzman J."/>
            <person name="Nakayama T."/>
            <person name="Izutsu Y."/>
            <person name="Robert J."/>
            <person name="Fortriede J."/>
            <person name="Burns K."/>
            <person name="Lotay V."/>
            <person name="Karimi K."/>
            <person name="Yasuoka Y."/>
            <person name="Dichmann D.S."/>
            <person name="Flajnik M.F."/>
            <person name="Houston D.W."/>
            <person name="Shendure J."/>
            <person name="DuPasquier L."/>
            <person name="Vize P.D."/>
            <person name="Zorn A.M."/>
            <person name="Ito M."/>
            <person name="Marcotte E.M."/>
            <person name="Wallingford J.B."/>
            <person name="Ito Y."/>
            <person name="Asashima M."/>
            <person name="Ueno N."/>
            <person name="Matsuda Y."/>
            <person name="Veenstra G.J."/>
            <person name="Fujiyama A."/>
            <person name="Harland R.M."/>
            <person name="Taira M."/>
            <person name="Rokhsar D.S."/>
        </authorList>
    </citation>
    <scope>NUCLEOTIDE SEQUENCE [LARGE SCALE GENOMIC DNA]</scope>
    <source>
        <strain evidence="14">J</strain>
    </source>
</reference>
<dbReference type="AlphaFoldDB" id="A0A974DF44"/>
<keyword evidence="7 10" id="KW-0297">G-protein coupled receptor</keyword>
<keyword evidence="2" id="KW-1003">Cell membrane</keyword>
<comment type="subcellular location">
    <subcellularLocation>
        <location evidence="1">Cell membrane</location>
        <topology evidence="1">Multi-pass membrane protein</topology>
    </subcellularLocation>
</comment>
<keyword evidence="4 10" id="KW-0812">Transmembrane</keyword>
<sequence>MDNIRLHLETVNFTLRDMKYINQTKITDIFLLGLNVPQTLKTVLLVILLVLYAMTLSGNSLIIALYSQVILSVPLYILLTTSVDPNLLCTLLNKGKIMYVPSCLFQFLASGSFTEADSLLLTVMSFDRYLAICNALRYGSIMNLKLCLYLVTWSWMLSLLVCANGVVLISRSEFCGCNIIDFFYCDFSPLLPSSLASSGSPPVQVGRKPSPPVVPTSLLSVCIMGPYLVNIQCHQKVNHSA</sequence>
<dbReference type="PROSITE" id="PS50262">
    <property type="entry name" value="G_PROTEIN_RECEP_F1_2"/>
    <property type="match status" value="1"/>
</dbReference>
<dbReference type="EMBL" id="CM004470">
    <property type="protein sequence ID" value="OCT90803.1"/>
    <property type="molecule type" value="Genomic_DNA"/>
</dbReference>
<dbReference type="PRINTS" id="PR00237">
    <property type="entry name" value="GPCRRHODOPSN"/>
</dbReference>
<evidence type="ECO:0000256" key="10">
    <source>
        <dbReference type="RuleBase" id="RU000688"/>
    </source>
</evidence>
<feature type="domain" description="G-protein coupled receptors family 1 profile" evidence="12">
    <location>
        <begin position="42"/>
        <end position="241"/>
    </location>
</feature>
<evidence type="ECO:0000256" key="11">
    <source>
        <dbReference type="SAM" id="Phobius"/>
    </source>
</evidence>
<evidence type="ECO:0000256" key="3">
    <source>
        <dbReference type="ARBA" id="ARBA00022606"/>
    </source>
</evidence>
<organism evidence="13 14">
    <name type="scientific">Xenopus laevis</name>
    <name type="common">African clawed frog</name>
    <dbReference type="NCBI Taxonomy" id="8355"/>
    <lineage>
        <taxon>Eukaryota</taxon>
        <taxon>Metazoa</taxon>
        <taxon>Chordata</taxon>
        <taxon>Craniata</taxon>
        <taxon>Vertebrata</taxon>
        <taxon>Euteleostomi</taxon>
        <taxon>Amphibia</taxon>
        <taxon>Batrachia</taxon>
        <taxon>Anura</taxon>
        <taxon>Pipoidea</taxon>
        <taxon>Pipidae</taxon>
        <taxon>Xenopodinae</taxon>
        <taxon>Xenopus</taxon>
        <taxon>Xenopus</taxon>
    </lineage>
</organism>
<evidence type="ECO:0000256" key="5">
    <source>
        <dbReference type="ARBA" id="ARBA00022725"/>
    </source>
</evidence>
<dbReference type="GO" id="GO:0005886">
    <property type="term" value="C:plasma membrane"/>
    <property type="evidence" value="ECO:0007669"/>
    <property type="project" value="UniProtKB-SubCell"/>
</dbReference>
<proteinExistence type="inferred from homology"/>
<feature type="transmembrane region" description="Helical" evidence="11">
    <location>
        <begin position="29"/>
        <end position="54"/>
    </location>
</feature>
<dbReference type="GO" id="GO:0007608">
    <property type="term" value="P:sensory perception of smell"/>
    <property type="evidence" value="ECO:0007669"/>
    <property type="project" value="UniProtKB-KW"/>
</dbReference>
<dbReference type="Pfam" id="PF00001">
    <property type="entry name" value="7tm_1"/>
    <property type="match status" value="1"/>
</dbReference>
<evidence type="ECO:0000256" key="7">
    <source>
        <dbReference type="ARBA" id="ARBA00023040"/>
    </source>
</evidence>
<accession>A0A974DF44</accession>
<dbReference type="InterPro" id="IPR000276">
    <property type="entry name" value="GPCR_Rhodpsn"/>
</dbReference>
<dbReference type="InterPro" id="IPR050939">
    <property type="entry name" value="Olfactory_GPCR1"/>
</dbReference>
<evidence type="ECO:0000256" key="9">
    <source>
        <dbReference type="ARBA" id="ARBA00023170"/>
    </source>
</evidence>
<dbReference type="PANTHER" id="PTHR24242">
    <property type="entry name" value="G-PROTEIN COUPLED RECEPTOR"/>
    <property type="match status" value="1"/>
</dbReference>
<evidence type="ECO:0000256" key="8">
    <source>
        <dbReference type="ARBA" id="ARBA00023136"/>
    </source>
</evidence>
<dbReference type="SUPFAM" id="SSF81321">
    <property type="entry name" value="Family A G protein-coupled receptor-like"/>
    <property type="match status" value="1"/>
</dbReference>
<dbReference type="Proteomes" id="UP000694892">
    <property type="component" value="Chromosome 3L"/>
</dbReference>
<evidence type="ECO:0000313" key="14">
    <source>
        <dbReference type="Proteomes" id="UP000694892"/>
    </source>
</evidence>
<dbReference type="PANTHER" id="PTHR24242:SF409">
    <property type="entry name" value="OLFACTORY RECEPTOR"/>
    <property type="match status" value="1"/>
</dbReference>
<dbReference type="Gene3D" id="1.20.1070.10">
    <property type="entry name" value="Rhodopsin 7-helix transmembrane proteins"/>
    <property type="match status" value="1"/>
</dbReference>
<dbReference type="GO" id="GO:0004930">
    <property type="term" value="F:G protein-coupled receptor activity"/>
    <property type="evidence" value="ECO:0007669"/>
    <property type="project" value="UniProtKB-KW"/>
</dbReference>
<keyword evidence="6 11" id="KW-1133">Transmembrane helix</keyword>
<name>A0A974DF44_XENLA</name>
<keyword evidence="3" id="KW-0716">Sensory transduction</keyword>
<keyword evidence="10" id="KW-0807">Transducer</keyword>